<dbReference type="InterPro" id="IPR001647">
    <property type="entry name" value="HTH_TetR"/>
</dbReference>
<dbReference type="PROSITE" id="PS50977">
    <property type="entry name" value="HTH_TETR_2"/>
    <property type="match status" value="1"/>
</dbReference>
<accession>A0A0P8DHT2</accession>
<proteinExistence type="predicted"/>
<evidence type="ECO:0000313" key="5">
    <source>
        <dbReference type="Proteomes" id="UP000050465"/>
    </source>
</evidence>
<dbReference type="SUPFAM" id="SSF46689">
    <property type="entry name" value="Homeodomain-like"/>
    <property type="match status" value="1"/>
</dbReference>
<dbReference type="PANTHER" id="PTHR30328:SF54">
    <property type="entry name" value="HTH-TYPE TRANSCRIPTIONAL REPRESSOR SCO4008"/>
    <property type="match status" value="1"/>
</dbReference>
<dbReference type="GO" id="GO:0003677">
    <property type="term" value="F:DNA binding"/>
    <property type="evidence" value="ECO:0007669"/>
    <property type="project" value="UniProtKB-UniRule"/>
</dbReference>
<organism evidence="4 5">
    <name type="scientific">Phormidesmis priestleyi Ana</name>
    <dbReference type="NCBI Taxonomy" id="1666911"/>
    <lineage>
        <taxon>Bacteria</taxon>
        <taxon>Bacillati</taxon>
        <taxon>Cyanobacteriota</taxon>
        <taxon>Cyanophyceae</taxon>
        <taxon>Leptolyngbyales</taxon>
        <taxon>Leptolyngbyaceae</taxon>
        <taxon>Phormidesmis</taxon>
    </lineage>
</organism>
<dbReference type="InterPro" id="IPR050109">
    <property type="entry name" value="HTH-type_TetR-like_transc_reg"/>
</dbReference>
<dbReference type="Pfam" id="PF21256">
    <property type="entry name" value="TetR_C_5-like"/>
    <property type="match status" value="1"/>
</dbReference>
<dbReference type="Gene3D" id="1.10.357.10">
    <property type="entry name" value="Tetracycline Repressor, domain 2"/>
    <property type="match status" value="1"/>
</dbReference>
<dbReference type="Pfam" id="PF00440">
    <property type="entry name" value="TetR_N"/>
    <property type="match status" value="1"/>
</dbReference>
<dbReference type="InterPro" id="IPR009057">
    <property type="entry name" value="Homeodomain-like_sf"/>
</dbReference>
<dbReference type="InterPro" id="IPR036271">
    <property type="entry name" value="Tet_transcr_reg_TetR-rel_C_sf"/>
</dbReference>
<evidence type="ECO:0000256" key="2">
    <source>
        <dbReference type="PROSITE-ProRule" id="PRU00335"/>
    </source>
</evidence>
<dbReference type="STRING" id="1666911.HLUCCA11_06785"/>
<sequence length="217" mass="25007">MPNQTFFNLPDKKRQKITDLAILEFAHADYDTASISNIVKQAKIAKGSFYQYFADKKELYLYVVNLAYDQRIAFIRENHPTPEPRDFFESLRWLFHVSVQFNLQQPLLTQVINRAAYGDSPVKKILLARAQATARQYIQDLVQKGMAQGDLIPTIDPDLATFIIVTASDNLKYYIPQKLGVETQKIAEDADFELNMQAIDHIFDQLVQVFKRGMGQR</sequence>
<comment type="caution">
    <text evidence="4">The sequence shown here is derived from an EMBL/GenBank/DDBJ whole genome shotgun (WGS) entry which is preliminary data.</text>
</comment>
<evidence type="ECO:0000256" key="1">
    <source>
        <dbReference type="ARBA" id="ARBA00023125"/>
    </source>
</evidence>
<dbReference type="InterPro" id="IPR049488">
    <property type="entry name" value="TM_1030-like_C"/>
</dbReference>
<feature type="domain" description="HTH tetR-type" evidence="3">
    <location>
        <begin position="11"/>
        <end position="71"/>
    </location>
</feature>
<dbReference type="PANTHER" id="PTHR30328">
    <property type="entry name" value="TRANSCRIPTIONAL REPRESSOR"/>
    <property type="match status" value="1"/>
</dbReference>
<protein>
    <submittedName>
        <fullName evidence="4">Transcriptional regulator, TetR family</fullName>
    </submittedName>
</protein>
<dbReference type="GO" id="GO:0006355">
    <property type="term" value="P:regulation of DNA-templated transcription"/>
    <property type="evidence" value="ECO:0007669"/>
    <property type="project" value="UniProtKB-ARBA"/>
</dbReference>
<keyword evidence="1 2" id="KW-0238">DNA-binding</keyword>
<dbReference type="EMBL" id="LJZR01000007">
    <property type="protein sequence ID" value="KPQ36232.1"/>
    <property type="molecule type" value="Genomic_DNA"/>
</dbReference>
<evidence type="ECO:0000313" key="4">
    <source>
        <dbReference type="EMBL" id="KPQ36232.1"/>
    </source>
</evidence>
<reference evidence="4 5" key="1">
    <citation type="submission" date="2015-09" db="EMBL/GenBank/DDBJ databases">
        <title>Identification and resolution of microdiversity through metagenomic sequencing of parallel consortia.</title>
        <authorList>
            <person name="Nelson W.C."/>
            <person name="Romine M.F."/>
            <person name="Lindemann S.R."/>
        </authorList>
    </citation>
    <scope>NUCLEOTIDE SEQUENCE [LARGE SCALE GENOMIC DNA]</scope>
    <source>
        <strain evidence="4">Ana</strain>
    </source>
</reference>
<dbReference type="SUPFAM" id="SSF48498">
    <property type="entry name" value="Tetracyclin repressor-like, C-terminal domain"/>
    <property type="match status" value="1"/>
</dbReference>
<name>A0A0P8DHT2_9CYAN</name>
<feature type="DNA-binding region" description="H-T-H motif" evidence="2">
    <location>
        <begin position="34"/>
        <end position="53"/>
    </location>
</feature>
<gene>
    <name evidence="4" type="ORF">HLUCCA11_06785</name>
</gene>
<dbReference type="Proteomes" id="UP000050465">
    <property type="component" value="Unassembled WGS sequence"/>
</dbReference>
<dbReference type="AlphaFoldDB" id="A0A0P8DHT2"/>
<dbReference type="PATRIC" id="fig|1666911.3.peg.4953"/>
<evidence type="ECO:0000259" key="3">
    <source>
        <dbReference type="PROSITE" id="PS50977"/>
    </source>
</evidence>